<dbReference type="Pfam" id="PF01926">
    <property type="entry name" value="MMR_HSR1"/>
    <property type="match status" value="1"/>
</dbReference>
<keyword evidence="3" id="KW-1185">Reference proteome</keyword>
<dbReference type="SUPFAM" id="SSF52540">
    <property type="entry name" value="P-loop containing nucleoside triphosphate hydrolases"/>
    <property type="match status" value="1"/>
</dbReference>
<reference evidence="3" key="2">
    <citation type="submission" date="2015-01" db="EMBL/GenBank/DDBJ databases">
        <title>Evolutionary Origins and Diversification of the Mycorrhizal Mutualists.</title>
        <authorList>
            <consortium name="DOE Joint Genome Institute"/>
            <consortium name="Mycorrhizal Genomics Consortium"/>
            <person name="Kohler A."/>
            <person name="Kuo A."/>
            <person name="Nagy L.G."/>
            <person name="Floudas D."/>
            <person name="Copeland A."/>
            <person name="Barry K.W."/>
            <person name="Cichocki N."/>
            <person name="Veneault-Fourrey C."/>
            <person name="LaButti K."/>
            <person name="Lindquist E.A."/>
            <person name="Lipzen A."/>
            <person name="Lundell T."/>
            <person name="Morin E."/>
            <person name="Murat C."/>
            <person name="Riley R."/>
            <person name="Ohm R."/>
            <person name="Sun H."/>
            <person name="Tunlid A."/>
            <person name="Henrissat B."/>
            <person name="Grigoriev I.V."/>
            <person name="Hibbett D.S."/>
            <person name="Martin F."/>
        </authorList>
    </citation>
    <scope>NUCLEOTIDE SEQUENCE [LARGE SCALE GENOMIC DNA]</scope>
    <source>
        <strain evidence="3">LaAM-08-1</strain>
    </source>
</reference>
<reference evidence="2 3" key="1">
    <citation type="submission" date="2014-04" db="EMBL/GenBank/DDBJ databases">
        <authorList>
            <consortium name="DOE Joint Genome Institute"/>
            <person name="Kuo A."/>
            <person name="Kohler A."/>
            <person name="Nagy L.G."/>
            <person name="Floudas D."/>
            <person name="Copeland A."/>
            <person name="Barry K.W."/>
            <person name="Cichocki N."/>
            <person name="Veneault-Fourrey C."/>
            <person name="LaButti K."/>
            <person name="Lindquist E.A."/>
            <person name="Lipzen A."/>
            <person name="Lundell T."/>
            <person name="Morin E."/>
            <person name="Murat C."/>
            <person name="Sun H."/>
            <person name="Tunlid A."/>
            <person name="Henrissat B."/>
            <person name="Grigoriev I.V."/>
            <person name="Hibbett D.S."/>
            <person name="Martin F."/>
            <person name="Nordberg H.P."/>
            <person name="Cantor M.N."/>
            <person name="Hua S.X."/>
        </authorList>
    </citation>
    <scope>NUCLEOTIDE SEQUENCE [LARGE SCALE GENOMIC DNA]</scope>
    <source>
        <strain evidence="2 3">LaAM-08-1</strain>
    </source>
</reference>
<sequence length="494" mass="55220">MGPTGAGKSTFINFIAGKEVTSVGHDLKLCTAKLLPIVIRDPLQSDLLKDRRLVLVDTPGFDGINDADILYDIGSWLETMYDSYGRKGETKLAGIVYLHDISLSRFESTRKTLDVFQKLCGEDALKRVVFCTTKWSDIYEEDGERRTGKLKESYWKEMIESGSTVHKFEDSQESAWDVIAPIIEEDRIGKMDPLQIQEELVEAKKLIPYTEAGRQLQYSLDQLLKILERAASKDPSRRKELGAQIVAIRDQMRAMRVPVTQRILGLLDLGVDKILDKFTFMNATPPSPSRGNKLLVAAVGARLGADVKELIMLFGETENSYERLLTLSDAKITIFGGDKQATTDVRCWSVKREDLEPLFLIAAPSFDSHQGGNPTIFQKVQTWLRNSCREDMQFGIIFLHSSIHPSPSQGRALELVKQSRLKSNTLFATFASEATGTAKYGFDGSVASFQESSGQALKMFNIALSKPVKLDLLLEELQIISEGGTNRKGKGFWF</sequence>
<dbReference type="GO" id="GO:0005525">
    <property type="term" value="F:GTP binding"/>
    <property type="evidence" value="ECO:0007669"/>
    <property type="project" value="InterPro"/>
</dbReference>
<dbReference type="InterPro" id="IPR006073">
    <property type="entry name" value="GTP-bd"/>
</dbReference>
<evidence type="ECO:0000313" key="3">
    <source>
        <dbReference type="Proteomes" id="UP000054477"/>
    </source>
</evidence>
<dbReference type="InterPro" id="IPR027417">
    <property type="entry name" value="P-loop_NTPase"/>
</dbReference>
<dbReference type="HOGENOM" id="CLU_018003_8_0_1"/>
<dbReference type="EMBL" id="KN838675">
    <property type="protein sequence ID" value="KIJ98190.1"/>
    <property type="molecule type" value="Genomic_DNA"/>
</dbReference>
<dbReference type="Proteomes" id="UP000054477">
    <property type="component" value="Unassembled WGS sequence"/>
</dbReference>
<name>A0A0C9WZA4_9AGAR</name>
<accession>A0A0C9WZA4</accession>
<dbReference type="STRING" id="1095629.A0A0C9WZA4"/>
<dbReference type="OrthoDB" id="8954335at2759"/>
<dbReference type="AlphaFoldDB" id="A0A0C9WZA4"/>
<organism evidence="2 3">
    <name type="scientific">Laccaria amethystina LaAM-08-1</name>
    <dbReference type="NCBI Taxonomy" id="1095629"/>
    <lineage>
        <taxon>Eukaryota</taxon>
        <taxon>Fungi</taxon>
        <taxon>Dikarya</taxon>
        <taxon>Basidiomycota</taxon>
        <taxon>Agaricomycotina</taxon>
        <taxon>Agaricomycetes</taxon>
        <taxon>Agaricomycetidae</taxon>
        <taxon>Agaricales</taxon>
        <taxon>Agaricineae</taxon>
        <taxon>Hydnangiaceae</taxon>
        <taxon>Laccaria</taxon>
    </lineage>
</organism>
<feature type="domain" description="G" evidence="1">
    <location>
        <begin position="1"/>
        <end position="69"/>
    </location>
</feature>
<dbReference type="Gene3D" id="3.40.50.300">
    <property type="entry name" value="P-loop containing nucleotide triphosphate hydrolases"/>
    <property type="match status" value="1"/>
</dbReference>
<gene>
    <name evidence="2" type="ORF">K443DRAFT_680977</name>
</gene>
<evidence type="ECO:0000259" key="1">
    <source>
        <dbReference type="Pfam" id="PF01926"/>
    </source>
</evidence>
<evidence type="ECO:0000313" key="2">
    <source>
        <dbReference type="EMBL" id="KIJ98190.1"/>
    </source>
</evidence>
<protein>
    <recommendedName>
        <fullName evidence="1">G domain-containing protein</fullName>
    </recommendedName>
</protein>
<proteinExistence type="predicted"/>